<evidence type="ECO:0000313" key="2">
    <source>
        <dbReference type="Proteomes" id="UP001058403"/>
    </source>
</evidence>
<accession>A0A9X9NGT5</accession>
<dbReference type="PANTHER" id="PTHR37833">
    <property type="entry name" value="LIPOPROTEIN-RELATED"/>
    <property type="match status" value="1"/>
</dbReference>
<dbReference type="InterPro" id="IPR013783">
    <property type="entry name" value="Ig-like_fold"/>
</dbReference>
<dbReference type="EMBL" id="CP103070">
    <property type="protein sequence ID" value="UVO91051.1"/>
    <property type="molecule type" value="Genomic_DNA"/>
</dbReference>
<dbReference type="RefSeq" id="WP_005813581.1">
    <property type="nucleotide sequence ID" value="NZ_CAXSVT010000001.1"/>
</dbReference>
<proteinExistence type="predicted"/>
<name>A0A9X9NGT5_BACFG</name>
<dbReference type="Pfam" id="PF07610">
    <property type="entry name" value="DUF1573"/>
    <property type="match status" value="1"/>
</dbReference>
<dbReference type="AlphaFoldDB" id="A0A9X9NGT5"/>
<organism evidence="1 2">
    <name type="scientific">Bacteroides fragilis</name>
    <dbReference type="NCBI Taxonomy" id="817"/>
    <lineage>
        <taxon>Bacteria</taxon>
        <taxon>Pseudomonadati</taxon>
        <taxon>Bacteroidota</taxon>
        <taxon>Bacteroidia</taxon>
        <taxon>Bacteroidales</taxon>
        <taxon>Bacteroidaceae</taxon>
        <taxon>Bacteroides</taxon>
    </lineage>
</organism>
<evidence type="ECO:0000313" key="1">
    <source>
        <dbReference type="EMBL" id="UVO91051.1"/>
    </source>
</evidence>
<dbReference type="InterPro" id="IPR011467">
    <property type="entry name" value="DUF1573"/>
</dbReference>
<sequence>MMRFIGLFLMFVLLASCKETENDRLVRLVDEWNGKTIFYPNKMVLTYYALDSIVTKYDRGQSPYTILTYVDSIGCLSCKLNLPGWKKVMEELDSISSHRVTYLFVFNPKSKEKLIKLLKKVRFNNFVYIDEADSLNRMNRFLDDDDFRTLLLDKDNRVLAIGNPVHNPRVKELYKSVISGDNANKIGKFRNTLIQLDESSVDLGDFDWEQEIQTEFVITNVGESPLVIIDVVTSCGCLTAEYSKASISPGKDMILKLRYKADRLGHFNKAIAVYCNASTSPIQLKIRGNAVDEKK</sequence>
<dbReference type="PROSITE" id="PS51257">
    <property type="entry name" value="PROKAR_LIPOPROTEIN"/>
    <property type="match status" value="1"/>
</dbReference>
<reference evidence="1" key="1">
    <citation type="submission" date="2022-08" db="EMBL/GenBank/DDBJ databases">
        <title>Genome Sequencing of Bacteroides fragilis Group Isolates with Nanopore Technology.</title>
        <authorList>
            <person name="Tisza M.J."/>
            <person name="Smith D."/>
            <person name="Dekker J.P."/>
        </authorList>
    </citation>
    <scope>NUCLEOTIDE SEQUENCE</scope>
    <source>
        <strain evidence="1">BFG-49</strain>
    </source>
</reference>
<dbReference type="Gene3D" id="2.60.40.10">
    <property type="entry name" value="Immunoglobulins"/>
    <property type="match status" value="1"/>
</dbReference>
<protein>
    <submittedName>
        <fullName evidence="1">DUF1573 domain-containing protein</fullName>
    </submittedName>
</protein>
<gene>
    <name evidence="1" type="ORF">NXW39_05590</name>
</gene>
<dbReference type="Proteomes" id="UP001058403">
    <property type="component" value="Chromosome"/>
</dbReference>
<dbReference type="PANTHER" id="PTHR37833:SF1">
    <property type="entry name" value="SIGNAL PEPTIDE PROTEIN"/>
    <property type="match status" value="1"/>
</dbReference>